<dbReference type="RefSeq" id="WP_369285990.1">
    <property type="nucleotide sequence ID" value="NZ_JBFTEG010000002.1"/>
</dbReference>
<comment type="caution">
    <text evidence="3">The sequence shown here is derived from an EMBL/GenBank/DDBJ whole genome shotgun (WGS) entry which is preliminary data.</text>
</comment>
<proteinExistence type="predicted"/>
<organism evidence="3 4">
    <name type="scientific">Pseudomonas zhanjiangensis</name>
    <dbReference type="NCBI Taxonomy" id="3239015"/>
    <lineage>
        <taxon>Bacteria</taxon>
        <taxon>Pseudomonadati</taxon>
        <taxon>Pseudomonadota</taxon>
        <taxon>Gammaproteobacteria</taxon>
        <taxon>Pseudomonadales</taxon>
        <taxon>Pseudomonadaceae</taxon>
        <taxon>Pseudomonas</taxon>
    </lineage>
</organism>
<name>A0ABV3YSW1_9PSED</name>
<protein>
    <submittedName>
        <fullName evidence="3">Cysteine hydrolase family protein</fullName>
        <ecNumber evidence="3">3.-.-.-</ecNumber>
    </submittedName>
</protein>
<dbReference type="PANTHER" id="PTHR43540">
    <property type="entry name" value="PEROXYUREIDOACRYLATE/UREIDOACRYLATE AMIDOHYDROLASE-RELATED"/>
    <property type="match status" value="1"/>
</dbReference>
<dbReference type="CDD" id="cd01014">
    <property type="entry name" value="nicotinamidase_related"/>
    <property type="match status" value="1"/>
</dbReference>
<dbReference type="SUPFAM" id="SSF52499">
    <property type="entry name" value="Isochorismatase-like hydrolases"/>
    <property type="match status" value="1"/>
</dbReference>
<accession>A0ABV3YSW1</accession>
<dbReference type="Pfam" id="PF00857">
    <property type="entry name" value="Isochorismatase"/>
    <property type="match status" value="1"/>
</dbReference>
<dbReference type="EC" id="3.-.-.-" evidence="3"/>
<evidence type="ECO:0000313" key="3">
    <source>
        <dbReference type="EMBL" id="MEX6501053.1"/>
    </source>
</evidence>
<reference evidence="3 4" key="1">
    <citation type="submission" date="2024-07" db="EMBL/GenBank/DDBJ databases">
        <authorList>
            <person name="Li M."/>
        </authorList>
    </citation>
    <scope>NUCLEOTIDE SEQUENCE [LARGE SCALE GENOMIC DNA]</scope>
    <source>
        <strain evidence="3 4">25A3E</strain>
    </source>
</reference>
<dbReference type="GO" id="GO:0016787">
    <property type="term" value="F:hydrolase activity"/>
    <property type="evidence" value="ECO:0007669"/>
    <property type="project" value="UniProtKB-KW"/>
</dbReference>
<evidence type="ECO:0000256" key="1">
    <source>
        <dbReference type="ARBA" id="ARBA00022801"/>
    </source>
</evidence>
<evidence type="ECO:0000313" key="4">
    <source>
        <dbReference type="Proteomes" id="UP001560296"/>
    </source>
</evidence>
<dbReference type="Proteomes" id="UP001560296">
    <property type="component" value="Unassembled WGS sequence"/>
</dbReference>
<dbReference type="InterPro" id="IPR050272">
    <property type="entry name" value="Isochorismatase-like_hydrls"/>
</dbReference>
<dbReference type="InterPro" id="IPR036380">
    <property type="entry name" value="Isochorismatase-like_sf"/>
</dbReference>
<feature type="domain" description="Isochorismatase-like" evidence="2">
    <location>
        <begin position="10"/>
        <end position="148"/>
    </location>
</feature>
<dbReference type="EMBL" id="JBFTEG010000002">
    <property type="protein sequence ID" value="MEX6501053.1"/>
    <property type="molecule type" value="Genomic_DNA"/>
</dbReference>
<keyword evidence="4" id="KW-1185">Reference proteome</keyword>
<dbReference type="Gene3D" id="3.40.50.850">
    <property type="entry name" value="Isochorismatase-like"/>
    <property type="match status" value="1"/>
</dbReference>
<keyword evidence="1 3" id="KW-0378">Hydrolase</keyword>
<dbReference type="InterPro" id="IPR000868">
    <property type="entry name" value="Isochorismatase-like_dom"/>
</dbReference>
<dbReference type="PANTHER" id="PTHR43540:SF14">
    <property type="entry name" value="ISOCHORISMATASE"/>
    <property type="match status" value="1"/>
</dbReference>
<evidence type="ECO:0000259" key="2">
    <source>
        <dbReference type="Pfam" id="PF00857"/>
    </source>
</evidence>
<sequence>MPKPAAKRPALLIVDMQVGLFHGPQAPYQGQRILTNINRLIGKARSAGAPVFFARHSGPAGSPIEPGSPFWQLLPELAVDTASDVVFDKTRPSCFFATDLGERLATLGVDRLVIAGMKTQYCIDTTCRAAAELGLQPLLVADAHSCMDTPVASAQTIIEHHNLTLGGAFVQLQDTDELAFACALATP</sequence>
<gene>
    <name evidence="3" type="ORF">AB5S05_03190</name>
</gene>